<dbReference type="AlphaFoldDB" id="A0A1V9Y7K1"/>
<comment type="caution">
    <text evidence="2">The sequence shown here is derived from an EMBL/GenBank/DDBJ whole genome shotgun (WGS) entry which is preliminary data.</text>
</comment>
<name>A0A1V9Y7K1_9STRA</name>
<feature type="chain" id="PRO_5013275010" description="Secreted protein" evidence="1">
    <location>
        <begin position="19"/>
        <end position="125"/>
    </location>
</feature>
<evidence type="ECO:0000313" key="2">
    <source>
        <dbReference type="EMBL" id="OQR81648.1"/>
    </source>
</evidence>
<evidence type="ECO:0008006" key="4">
    <source>
        <dbReference type="Google" id="ProtNLM"/>
    </source>
</evidence>
<sequence length="125" mass="12977">MNALSVLCLLVALDGAAAVKSYDGKRTLTKTSCKELNCPHGGCLFENCKLSVSCTGGACEFKECVNPICQGGLCTFIASNGAKCPGGVCAFVDVKESFEEDYCTGGTCTLNDKPHPSSFSASLSE</sequence>
<feature type="signal peptide" evidence="1">
    <location>
        <begin position="1"/>
        <end position="18"/>
    </location>
</feature>
<evidence type="ECO:0000313" key="3">
    <source>
        <dbReference type="Proteomes" id="UP000243217"/>
    </source>
</evidence>
<organism evidence="2 3">
    <name type="scientific">Thraustotheca clavata</name>
    <dbReference type="NCBI Taxonomy" id="74557"/>
    <lineage>
        <taxon>Eukaryota</taxon>
        <taxon>Sar</taxon>
        <taxon>Stramenopiles</taxon>
        <taxon>Oomycota</taxon>
        <taxon>Saprolegniomycetes</taxon>
        <taxon>Saprolegniales</taxon>
        <taxon>Achlyaceae</taxon>
        <taxon>Thraustotheca</taxon>
    </lineage>
</organism>
<accession>A0A1V9Y7K1</accession>
<keyword evidence="1" id="KW-0732">Signal</keyword>
<dbReference type="EMBL" id="JNBS01004935">
    <property type="protein sequence ID" value="OQR81648.1"/>
    <property type="molecule type" value="Genomic_DNA"/>
</dbReference>
<dbReference type="Proteomes" id="UP000243217">
    <property type="component" value="Unassembled WGS sequence"/>
</dbReference>
<reference evidence="2 3" key="1">
    <citation type="journal article" date="2014" name="Genome Biol. Evol.">
        <title>The secreted proteins of Achlya hypogyna and Thraustotheca clavata identify the ancestral oomycete secretome and reveal gene acquisitions by horizontal gene transfer.</title>
        <authorList>
            <person name="Misner I."/>
            <person name="Blouin N."/>
            <person name="Leonard G."/>
            <person name="Richards T.A."/>
            <person name="Lane C.E."/>
        </authorList>
    </citation>
    <scope>NUCLEOTIDE SEQUENCE [LARGE SCALE GENOMIC DNA]</scope>
    <source>
        <strain evidence="2 3">ATCC 34112</strain>
    </source>
</reference>
<proteinExistence type="predicted"/>
<protein>
    <recommendedName>
        <fullName evidence="4">Secreted protein</fullName>
    </recommendedName>
</protein>
<gene>
    <name evidence="2" type="ORF">THRCLA_23329</name>
</gene>
<keyword evidence="3" id="KW-1185">Reference proteome</keyword>
<dbReference type="OrthoDB" id="73103at2759"/>
<evidence type="ECO:0000256" key="1">
    <source>
        <dbReference type="SAM" id="SignalP"/>
    </source>
</evidence>